<gene>
    <name evidence="5" type="ordered locus">Tpau_2787</name>
</gene>
<reference evidence="5 6" key="2">
    <citation type="journal article" date="2011" name="Stand. Genomic Sci.">
        <title>Complete genome sequence of Tsukamurella paurometabola type strain (no. 33).</title>
        <authorList>
            <person name="Munk A.C."/>
            <person name="Lapidus A."/>
            <person name="Lucas S."/>
            <person name="Nolan M."/>
            <person name="Tice H."/>
            <person name="Cheng J.F."/>
            <person name="Del Rio T.G."/>
            <person name="Goodwin L."/>
            <person name="Pitluck S."/>
            <person name="Liolios K."/>
            <person name="Huntemann M."/>
            <person name="Ivanova N."/>
            <person name="Mavromatis K."/>
            <person name="Mikhailova N."/>
            <person name="Pati A."/>
            <person name="Chen A."/>
            <person name="Palaniappan K."/>
            <person name="Tapia R."/>
            <person name="Han C."/>
            <person name="Land M."/>
            <person name="Hauser L."/>
            <person name="Chang Y.J."/>
            <person name="Jeffries C.D."/>
            <person name="Brettin T."/>
            <person name="Yasawong M."/>
            <person name="Brambilla E.M."/>
            <person name="Rohde M."/>
            <person name="Sikorski J."/>
            <person name="Goker M."/>
            <person name="Detter J.C."/>
            <person name="Woyke T."/>
            <person name="Bristow J."/>
            <person name="Eisen J.A."/>
            <person name="Markowitz V."/>
            <person name="Hugenholtz P."/>
            <person name="Kyrpides N.C."/>
            <person name="Klenk H.P."/>
        </authorList>
    </citation>
    <scope>NUCLEOTIDE SEQUENCE [LARGE SCALE GENOMIC DNA]</scope>
    <source>
        <strain evidence="6">ATCC 8368 / DSM 20162 / CCUG 35730 / CIP 100753 / JCM 10117 / KCTC 9821 / NBRC 16120 / NCIMB 702349 / NCTC 13040</strain>
    </source>
</reference>
<proteinExistence type="predicted"/>
<dbReference type="InterPro" id="IPR004136">
    <property type="entry name" value="NMO"/>
</dbReference>
<dbReference type="STRING" id="521096.Tpau_2787"/>
<sequence length="331" mass="33879">MSAGRSVEGVWNTWLTRALDIDLPILGAPMGGRAGGELAGQVTAAGGLGMIGAARYATPGWIGEQLRVIGAAAGDDAPLAFGLQTWSLGDGELLDAVLAAKPKLVSLSFGDPAPYVERVKDSGAVVISQINTVEDLREVEAAGVDAVVAQGGEAGGHTGRIATLPLLQEVLGATDLPVLAAGGIGTGAGLAAVLAAGAQGALVGTALLASPETVGPDYAIKALLEARSTDTVYTDVFDKARHQPWPTRWFGRALSNDFTDRWHDGDGVEASSGAEEEISASYDGDDPRNGVVYAGQGAGLVDSVRPAREVIESIVADAERRLRATAELFDA</sequence>
<dbReference type="InterPro" id="IPR013785">
    <property type="entry name" value="Aldolase_TIM"/>
</dbReference>
<dbReference type="CDD" id="cd04730">
    <property type="entry name" value="NPD_like"/>
    <property type="match status" value="1"/>
</dbReference>
<dbReference type="GO" id="GO:0018580">
    <property type="term" value="F:nitronate monooxygenase activity"/>
    <property type="evidence" value="ECO:0007669"/>
    <property type="project" value="InterPro"/>
</dbReference>
<protein>
    <submittedName>
        <fullName evidence="5">2-nitropropane dioxygenase NPD</fullName>
    </submittedName>
</protein>
<evidence type="ECO:0000256" key="3">
    <source>
        <dbReference type="ARBA" id="ARBA00023002"/>
    </source>
</evidence>
<keyword evidence="5" id="KW-0223">Dioxygenase</keyword>
<evidence type="ECO:0000313" key="5">
    <source>
        <dbReference type="EMBL" id="ADG79385.1"/>
    </source>
</evidence>
<keyword evidence="2" id="KW-0288">FMN</keyword>
<dbReference type="PANTHER" id="PTHR32332">
    <property type="entry name" value="2-NITROPROPANE DIOXYGENASE"/>
    <property type="match status" value="1"/>
</dbReference>
<name>D5UTA0_TSUPD</name>
<keyword evidence="3" id="KW-0560">Oxidoreductase</keyword>
<organism evidence="5 6">
    <name type="scientific">Tsukamurella paurometabola (strain ATCC 8368 / DSM 20162 / CCUG 35730 / CIP 100753 / JCM 10117 / KCTC 9821 / NBRC 16120 / NCIMB 702349 / NCTC 13040)</name>
    <name type="common">Corynebacterium paurometabolum</name>
    <dbReference type="NCBI Taxonomy" id="521096"/>
    <lineage>
        <taxon>Bacteria</taxon>
        <taxon>Bacillati</taxon>
        <taxon>Actinomycetota</taxon>
        <taxon>Actinomycetes</taxon>
        <taxon>Mycobacteriales</taxon>
        <taxon>Tsukamurellaceae</taxon>
        <taxon>Tsukamurella</taxon>
    </lineage>
</organism>
<evidence type="ECO:0000256" key="2">
    <source>
        <dbReference type="ARBA" id="ARBA00022643"/>
    </source>
</evidence>
<keyword evidence="6" id="KW-1185">Reference proteome</keyword>
<dbReference type="Pfam" id="PF03060">
    <property type="entry name" value="NMO"/>
    <property type="match status" value="1"/>
</dbReference>
<evidence type="ECO:0000256" key="4">
    <source>
        <dbReference type="SAM" id="MobiDB-lite"/>
    </source>
</evidence>
<dbReference type="eggNOG" id="COG2070">
    <property type="taxonomic scope" value="Bacteria"/>
</dbReference>
<dbReference type="HOGENOM" id="CLU_038732_9_2_11"/>
<dbReference type="SUPFAM" id="SSF51412">
    <property type="entry name" value="Inosine monophosphate dehydrogenase (IMPDH)"/>
    <property type="match status" value="1"/>
</dbReference>
<accession>D5UTA0</accession>
<keyword evidence="1" id="KW-0285">Flavoprotein</keyword>
<evidence type="ECO:0000313" key="6">
    <source>
        <dbReference type="Proteomes" id="UP000001213"/>
    </source>
</evidence>
<dbReference type="GO" id="GO:0051213">
    <property type="term" value="F:dioxygenase activity"/>
    <property type="evidence" value="ECO:0007669"/>
    <property type="project" value="UniProtKB-KW"/>
</dbReference>
<dbReference type="KEGG" id="tpr:Tpau_2787"/>
<dbReference type="Proteomes" id="UP000001213">
    <property type="component" value="Chromosome"/>
</dbReference>
<reference evidence="6" key="1">
    <citation type="submission" date="2010-03" db="EMBL/GenBank/DDBJ databases">
        <title>The complete chromosome of Tsukamurella paurometabola DSM 20162.</title>
        <authorList>
            <consortium name="US DOE Joint Genome Institute (JGI-PGF)"/>
            <person name="Lucas S."/>
            <person name="Copeland A."/>
            <person name="Lapidus A."/>
            <person name="Glavina del Rio T."/>
            <person name="Dalin E."/>
            <person name="Tice H."/>
            <person name="Bruce D."/>
            <person name="Goodwin L."/>
            <person name="Pitluck S."/>
            <person name="Kyrpides N."/>
            <person name="Mavromatis K."/>
            <person name="Ivanova N."/>
            <person name="Mikhailova N."/>
            <person name="Munk A.C."/>
            <person name="Brettin T."/>
            <person name="Detter J.C."/>
            <person name="Tapia R."/>
            <person name="Han C."/>
            <person name="Larimer F."/>
            <person name="Land M."/>
            <person name="Hauser L."/>
            <person name="Markowitz V."/>
            <person name="Cheng J.-F."/>
            <person name="Hugenholtz P."/>
            <person name="Woyke T."/>
            <person name="Wu D."/>
            <person name="Jando M."/>
            <person name="Brambilla E."/>
            <person name="Klenk H.-P."/>
            <person name="Eisen J.A."/>
        </authorList>
    </citation>
    <scope>NUCLEOTIDE SEQUENCE [LARGE SCALE GENOMIC DNA]</scope>
    <source>
        <strain evidence="6">ATCC 8368 / DSM 20162 / CCUG 35730 / CIP 100753 / JCM 10117 / KCTC 9821 / NBRC 16120 / NCIMB 702349 / NCTC 13040</strain>
    </source>
</reference>
<dbReference type="EMBL" id="CP001966">
    <property type="protein sequence ID" value="ADG79385.1"/>
    <property type="molecule type" value="Genomic_DNA"/>
</dbReference>
<dbReference type="PANTHER" id="PTHR32332:SF31">
    <property type="entry name" value="2-NITROPROPANE DIOXYGENASE FAMILY, PUTATIVE (AFU_ORTHOLOGUE AFUA_2G09850)-RELATED"/>
    <property type="match status" value="1"/>
</dbReference>
<dbReference type="Gene3D" id="3.20.20.70">
    <property type="entry name" value="Aldolase class I"/>
    <property type="match status" value="1"/>
</dbReference>
<feature type="region of interest" description="Disordered" evidence="4">
    <location>
        <begin position="265"/>
        <end position="286"/>
    </location>
</feature>
<evidence type="ECO:0000256" key="1">
    <source>
        <dbReference type="ARBA" id="ARBA00022630"/>
    </source>
</evidence>
<dbReference type="AlphaFoldDB" id="D5UTA0"/>